<proteinExistence type="predicted"/>
<keyword evidence="2" id="KW-1185">Reference proteome</keyword>
<reference evidence="2" key="1">
    <citation type="submission" date="2015-09" db="EMBL/GenBank/DDBJ databases">
        <authorList>
            <consortium name="Pathogen Informatics"/>
        </authorList>
    </citation>
    <scope>NUCLEOTIDE SEQUENCE [LARGE SCALE GENOMIC DNA]</scope>
    <source>
        <strain evidence="2">Lake Konstanz</strain>
    </source>
</reference>
<name>A0A0S4JLV8_BODSA</name>
<evidence type="ECO:0000313" key="1">
    <source>
        <dbReference type="EMBL" id="CUG90096.1"/>
    </source>
</evidence>
<dbReference type="VEuPathDB" id="TriTrypDB:BSAL_24980"/>
<organism evidence="1 2">
    <name type="scientific">Bodo saltans</name>
    <name type="common">Flagellated protozoan</name>
    <dbReference type="NCBI Taxonomy" id="75058"/>
    <lineage>
        <taxon>Eukaryota</taxon>
        <taxon>Discoba</taxon>
        <taxon>Euglenozoa</taxon>
        <taxon>Kinetoplastea</taxon>
        <taxon>Metakinetoplastina</taxon>
        <taxon>Eubodonida</taxon>
        <taxon>Bodonidae</taxon>
        <taxon>Bodo</taxon>
    </lineage>
</organism>
<dbReference type="Proteomes" id="UP000051952">
    <property type="component" value="Unassembled WGS sequence"/>
</dbReference>
<sequence>MSCSNATIVLRSPIKAFVLSIESISILNADISLTDGTVEIEVSPGAGGEVGKIMGCVAMNAKTSKTLPSEIQSFSVLAERLRYRAVGAADGGMSVAVGCLMVLSAGSISQFVTNVNHVEMESVVAGSTLRYQRPYAGRIHGNSESSCAHNPCKR</sequence>
<protein>
    <submittedName>
        <fullName evidence="1">Uncharacterized protein</fullName>
    </submittedName>
</protein>
<accession>A0A0S4JLV8</accession>
<dbReference type="EMBL" id="CYKH01001792">
    <property type="protein sequence ID" value="CUG90096.1"/>
    <property type="molecule type" value="Genomic_DNA"/>
</dbReference>
<gene>
    <name evidence="1" type="ORF">BSAL_24980</name>
</gene>
<dbReference type="AlphaFoldDB" id="A0A0S4JLV8"/>
<evidence type="ECO:0000313" key="2">
    <source>
        <dbReference type="Proteomes" id="UP000051952"/>
    </source>
</evidence>